<proteinExistence type="predicted"/>
<protein>
    <submittedName>
        <fullName evidence="1">Uncharacterized protein</fullName>
    </submittedName>
</protein>
<dbReference type="Proteomes" id="UP000070054">
    <property type="component" value="Unassembled WGS sequence"/>
</dbReference>
<evidence type="ECO:0000313" key="2">
    <source>
        <dbReference type="Proteomes" id="UP000070054"/>
    </source>
</evidence>
<gene>
    <name evidence="1" type="ORF">CNYM01_14337</name>
</gene>
<name>A0A135RME4_9PEZI</name>
<accession>A0A135RME4</accession>
<evidence type="ECO:0000313" key="1">
    <source>
        <dbReference type="EMBL" id="KXH24912.1"/>
    </source>
</evidence>
<reference evidence="1 2" key="1">
    <citation type="submission" date="2014-02" db="EMBL/GenBank/DDBJ databases">
        <title>The genome sequence of Colletotrichum nymphaeae SA-01.</title>
        <authorList>
            <person name="Baroncelli R."/>
            <person name="Thon M.R."/>
        </authorList>
    </citation>
    <scope>NUCLEOTIDE SEQUENCE [LARGE SCALE GENOMIC DNA]</scope>
    <source>
        <strain evidence="1 2">SA-01</strain>
    </source>
</reference>
<comment type="caution">
    <text evidence="1">The sequence shown here is derived from an EMBL/GenBank/DDBJ whole genome shotgun (WGS) entry which is preliminary data.</text>
</comment>
<sequence length="66" mass="7166">MAAYKNGPHIKMVVKAATFPMAESKDGRSVVVTPSLVPGSLRIGRSGEEILNDLEEDSMLYTSWSP</sequence>
<dbReference type="AlphaFoldDB" id="A0A135RME4"/>
<organism evidence="1 2">
    <name type="scientific">Colletotrichum nymphaeae SA-01</name>
    <dbReference type="NCBI Taxonomy" id="1460502"/>
    <lineage>
        <taxon>Eukaryota</taxon>
        <taxon>Fungi</taxon>
        <taxon>Dikarya</taxon>
        <taxon>Ascomycota</taxon>
        <taxon>Pezizomycotina</taxon>
        <taxon>Sordariomycetes</taxon>
        <taxon>Hypocreomycetidae</taxon>
        <taxon>Glomerellales</taxon>
        <taxon>Glomerellaceae</taxon>
        <taxon>Colletotrichum</taxon>
        <taxon>Colletotrichum acutatum species complex</taxon>
    </lineage>
</organism>
<dbReference type="EMBL" id="JEMN01001877">
    <property type="protein sequence ID" value="KXH24912.1"/>
    <property type="molecule type" value="Genomic_DNA"/>
</dbReference>
<keyword evidence="2" id="KW-1185">Reference proteome</keyword>